<dbReference type="EnsemblMetazoa" id="BGLB023108-RA">
    <property type="protein sequence ID" value="BGLB023108-PA"/>
    <property type="gene ID" value="BGLB023108"/>
</dbReference>
<protein>
    <recommendedName>
        <fullName evidence="4">C-type lectin domain-containing protein</fullName>
    </recommendedName>
</protein>
<reference evidence="2" key="1">
    <citation type="submission" date="2020-05" db="UniProtKB">
        <authorList>
            <consortium name="EnsemblMetazoa"/>
        </authorList>
    </citation>
    <scope>IDENTIFICATION</scope>
    <source>
        <strain evidence="2">BB02</strain>
    </source>
</reference>
<feature type="chain" id="PRO_5012880735" description="C-type lectin domain-containing protein" evidence="1">
    <location>
        <begin position="18"/>
        <end position="134"/>
    </location>
</feature>
<proteinExistence type="predicted"/>
<dbReference type="SUPFAM" id="SSF56436">
    <property type="entry name" value="C-type lectin-like"/>
    <property type="match status" value="1"/>
</dbReference>
<evidence type="ECO:0008006" key="4">
    <source>
        <dbReference type="Google" id="ProtNLM"/>
    </source>
</evidence>
<name>A0A2C9KSR6_BIOGL</name>
<feature type="signal peptide" evidence="1">
    <location>
        <begin position="1"/>
        <end position="17"/>
    </location>
</feature>
<evidence type="ECO:0000313" key="2">
    <source>
        <dbReference type="EnsemblMetazoa" id="BGLB023108-PA"/>
    </source>
</evidence>
<dbReference type="InterPro" id="IPR016187">
    <property type="entry name" value="CTDL_fold"/>
</dbReference>
<dbReference type="CDD" id="cd00037">
    <property type="entry name" value="CLECT"/>
    <property type="match status" value="1"/>
</dbReference>
<keyword evidence="1" id="KW-0732">Signal</keyword>
<evidence type="ECO:0000313" key="3">
    <source>
        <dbReference type="Proteomes" id="UP000076420"/>
    </source>
</evidence>
<organism evidence="2 3">
    <name type="scientific">Biomphalaria glabrata</name>
    <name type="common">Bloodfluke planorb</name>
    <name type="synonym">Freshwater snail</name>
    <dbReference type="NCBI Taxonomy" id="6526"/>
    <lineage>
        <taxon>Eukaryota</taxon>
        <taxon>Metazoa</taxon>
        <taxon>Spiralia</taxon>
        <taxon>Lophotrochozoa</taxon>
        <taxon>Mollusca</taxon>
        <taxon>Gastropoda</taxon>
        <taxon>Heterobranchia</taxon>
        <taxon>Euthyneura</taxon>
        <taxon>Panpulmonata</taxon>
        <taxon>Hygrophila</taxon>
        <taxon>Lymnaeoidea</taxon>
        <taxon>Planorbidae</taxon>
        <taxon>Biomphalaria</taxon>
    </lineage>
</organism>
<dbReference type="AlphaFoldDB" id="A0A2C9KSR6"/>
<gene>
    <name evidence="2" type="primary">106056426</name>
</gene>
<dbReference type="RefSeq" id="XP_013068618.2">
    <property type="nucleotide sequence ID" value="XM_013213164.2"/>
</dbReference>
<dbReference type="OrthoDB" id="10296358at2759"/>
<accession>A0A2C9KSR6</accession>
<dbReference type="KEGG" id="bgt:106056426"/>
<dbReference type="Proteomes" id="UP000076420">
    <property type="component" value="Unassembled WGS sequence"/>
</dbReference>
<sequence length="134" mass="15495">MRTKLVFILLFLSFSFGRELKNNKRIRRAGPSAFAMKCTSFLSYRPYEVGKLKLCIYHSGFKTTYFEAVSICKKAGSRLALLDTSLKRRVLSKAVNVWANLHDDERCHCFLCDPVLTLEMCRTVKKLFLCEKVI</sequence>
<dbReference type="VEuPathDB" id="VectorBase:BGLB023108"/>
<evidence type="ECO:0000256" key="1">
    <source>
        <dbReference type="SAM" id="SignalP"/>
    </source>
</evidence>
<dbReference type="VEuPathDB" id="VectorBase:BGLAX_047721"/>